<evidence type="ECO:0000256" key="14">
    <source>
        <dbReference type="SAM" id="MobiDB-lite"/>
    </source>
</evidence>
<evidence type="ECO:0000256" key="7">
    <source>
        <dbReference type="ARBA" id="ARBA00022801"/>
    </source>
</evidence>
<dbReference type="Pfam" id="PF03734">
    <property type="entry name" value="YkuD"/>
    <property type="match status" value="1"/>
</dbReference>
<dbReference type="SUPFAM" id="SSF141523">
    <property type="entry name" value="L,D-transpeptidase catalytic domain-like"/>
    <property type="match status" value="1"/>
</dbReference>
<evidence type="ECO:0000256" key="6">
    <source>
        <dbReference type="ARBA" id="ARBA00022723"/>
    </source>
</evidence>
<evidence type="ECO:0000313" key="16">
    <source>
        <dbReference type="EMBL" id="QJW84300.1"/>
    </source>
</evidence>
<dbReference type="CDD" id="cd16913">
    <property type="entry name" value="YkuD_like"/>
    <property type="match status" value="1"/>
</dbReference>
<evidence type="ECO:0000256" key="10">
    <source>
        <dbReference type="ARBA" id="ARBA00022984"/>
    </source>
</evidence>
<evidence type="ECO:0000256" key="13">
    <source>
        <dbReference type="PROSITE-ProRule" id="PRU01373"/>
    </source>
</evidence>
<dbReference type="Gene3D" id="2.40.440.10">
    <property type="entry name" value="L,D-transpeptidase catalytic domain-like"/>
    <property type="match status" value="1"/>
</dbReference>
<reference evidence="16 17" key="1">
    <citation type="submission" date="2020-05" db="EMBL/GenBank/DDBJ databases">
        <title>Ramlibacter rhizophilus sp. nov., isolated from rhizosphere soil of national flower Mugunghwa from South Korea.</title>
        <authorList>
            <person name="Zheng-Fei Y."/>
            <person name="Huan T."/>
        </authorList>
    </citation>
    <scope>NUCLEOTIDE SEQUENCE [LARGE SCALE GENOMIC DNA]</scope>
    <source>
        <strain evidence="16 17">H242</strain>
    </source>
</reference>
<dbReference type="Gene3D" id="2.70.70.10">
    <property type="entry name" value="Glucose Permease (Domain IIA)"/>
    <property type="match status" value="1"/>
</dbReference>
<evidence type="ECO:0000256" key="12">
    <source>
        <dbReference type="ARBA" id="ARBA00023316"/>
    </source>
</evidence>
<keyword evidence="8" id="KW-0862">Zinc</keyword>
<evidence type="ECO:0000259" key="15">
    <source>
        <dbReference type="PROSITE" id="PS52029"/>
    </source>
</evidence>
<keyword evidence="11" id="KW-0482">Metalloprotease</keyword>
<dbReference type="Pfam" id="PF01551">
    <property type="entry name" value="Peptidase_M23"/>
    <property type="match status" value="1"/>
</dbReference>
<gene>
    <name evidence="16" type="ORF">HK414_12200</name>
</gene>
<accession>A0ABX6P2G2</accession>
<evidence type="ECO:0000256" key="3">
    <source>
        <dbReference type="ARBA" id="ARBA00005992"/>
    </source>
</evidence>
<sequence length="457" mass="48765">MGQKPAFGTYVLTEQDVAGPYAKLPEDPKEQGRMERLGYQDAMEALAERFHVKPALLAEMNKGRTVRVGQMIVVPDVNVPVDIGGKATAVRVDKSDKMLYVLGDGNRLLGAFPVSIGGMTDDLPADTVLSIVNEVKNPNYTYDPSLLKNPKSDSKVRLPPGPNNPVGVAWLGLDREHWGIHGTPEPSQMARVETNGCIRLTNWDVLRRPPWPARASRCRCSPDMKAAAAFVLAASAVLLHGCGREPVRTTVIPPGPPTGFESGPKTEPSRQAAAPRSPASAAEPAPVARGAAEVMGDIDGAKLLATRELVVPVVGVAPTALADHYDDARGKRVHEAIDIMAPAGRAVVAVDDGRIAKLFTSRGGGLTVYHFDKQGQLAYYYAHLQSYAPGLREGATVQRGEVIGYVGSTGNANPAAPHLHFAVFRLGPQKNWWQGEAVNPYPALSKAAPAQVVAASR</sequence>
<dbReference type="Proteomes" id="UP000500826">
    <property type="component" value="Chromosome"/>
</dbReference>
<dbReference type="InterPro" id="IPR038063">
    <property type="entry name" value="Transpep_catalytic_dom"/>
</dbReference>
<comment type="similarity">
    <text evidence="3">Belongs to the YkuD family.</text>
</comment>
<evidence type="ECO:0000256" key="4">
    <source>
        <dbReference type="ARBA" id="ARBA00022670"/>
    </source>
</evidence>
<keyword evidence="17" id="KW-1185">Reference proteome</keyword>
<protein>
    <submittedName>
        <fullName evidence="16">Peptidoglycan DD-metalloendopeptidase family protein</fullName>
    </submittedName>
</protein>
<keyword evidence="9 13" id="KW-0133">Cell shape</keyword>
<evidence type="ECO:0000256" key="9">
    <source>
        <dbReference type="ARBA" id="ARBA00022960"/>
    </source>
</evidence>
<feature type="active site" description="Nucleophile" evidence="13">
    <location>
        <position position="197"/>
    </location>
</feature>
<proteinExistence type="inferred from homology"/>
<dbReference type="InterPro" id="IPR050570">
    <property type="entry name" value="Cell_wall_metabolism_enzyme"/>
</dbReference>
<keyword evidence="10 13" id="KW-0573">Peptidoglycan synthesis</keyword>
<dbReference type="PROSITE" id="PS52029">
    <property type="entry name" value="LD_TPASE"/>
    <property type="match status" value="1"/>
</dbReference>
<keyword evidence="12 13" id="KW-0961">Cell wall biogenesis/degradation</keyword>
<keyword evidence="6" id="KW-0479">Metal-binding</keyword>
<feature type="active site" description="Proton donor/acceptor" evidence="13">
    <location>
        <position position="181"/>
    </location>
</feature>
<evidence type="ECO:0000256" key="11">
    <source>
        <dbReference type="ARBA" id="ARBA00023049"/>
    </source>
</evidence>
<evidence type="ECO:0000256" key="1">
    <source>
        <dbReference type="ARBA" id="ARBA00001947"/>
    </source>
</evidence>
<dbReference type="PANTHER" id="PTHR21666:SF288">
    <property type="entry name" value="CELL DIVISION PROTEIN YTFB"/>
    <property type="match status" value="1"/>
</dbReference>
<dbReference type="InterPro" id="IPR016047">
    <property type="entry name" value="M23ase_b-sheet_dom"/>
</dbReference>
<dbReference type="CDD" id="cd12797">
    <property type="entry name" value="M23_peptidase"/>
    <property type="match status" value="1"/>
</dbReference>
<dbReference type="InterPro" id="IPR011055">
    <property type="entry name" value="Dup_hybrid_motif"/>
</dbReference>
<name>A0ABX6P2G2_9BURK</name>
<keyword evidence="7" id="KW-0378">Hydrolase</keyword>
<dbReference type="PANTHER" id="PTHR21666">
    <property type="entry name" value="PEPTIDASE-RELATED"/>
    <property type="match status" value="1"/>
</dbReference>
<dbReference type="InterPro" id="IPR005490">
    <property type="entry name" value="LD_TPept_cat_dom"/>
</dbReference>
<dbReference type="EMBL" id="CP053418">
    <property type="protein sequence ID" value="QJW84300.1"/>
    <property type="molecule type" value="Genomic_DNA"/>
</dbReference>
<keyword evidence="4" id="KW-0645">Protease</keyword>
<evidence type="ECO:0000256" key="5">
    <source>
        <dbReference type="ARBA" id="ARBA00022679"/>
    </source>
</evidence>
<dbReference type="SUPFAM" id="SSF51261">
    <property type="entry name" value="Duplicated hybrid motif"/>
    <property type="match status" value="1"/>
</dbReference>
<feature type="compositionally biased region" description="Low complexity" evidence="14">
    <location>
        <begin position="269"/>
        <end position="288"/>
    </location>
</feature>
<feature type="domain" description="L,D-TPase catalytic" evidence="15">
    <location>
        <begin position="88"/>
        <end position="232"/>
    </location>
</feature>
<feature type="region of interest" description="Disordered" evidence="14">
    <location>
        <begin position="246"/>
        <end position="288"/>
    </location>
</feature>
<comment type="pathway">
    <text evidence="2 13">Cell wall biogenesis; peptidoglycan biosynthesis.</text>
</comment>
<organism evidence="16 17">
    <name type="scientific">Ramlibacter terrae</name>
    <dbReference type="NCBI Taxonomy" id="2732511"/>
    <lineage>
        <taxon>Bacteria</taxon>
        <taxon>Pseudomonadati</taxon>
        <taxon>Pseudomonadota</taxon>
        <taxon>Betaproteobacteria</taxon>
        <taxon>Burkholderiales</taxon>
        <taxon>Comamonadaceae</taxon>
        <taxon>Ramlibacter</taxon>
    </lineage>
</organism>
<comment type="cofactor">
    <cofactor evidence="1">
        <name>Zn(2+)</name>
        <dbReference type="ChEBI" id="CHEBI:29105"/>
    </cofactor>
</comment>
<evidence type="ECO:0000256" key="2">
    <source>
        <dbReference type="ARBA" id="ARBA00004752"/>
    </source>
</evidence>
<evidence type="ECO:0000256" key="8">
    <source>
        <dbReference type="ARBA" id="ARBA00022833"/>
    </source>
</evidence>
<keyword evidence="5" id="KW-0808">Transferase</keyword>
<evidence type="ECO:0000313" key="17">
    <source>
        <dbReference type="Proteomes" id="UP000500826"/>
    </source>
</evidence>